<evidence type="ECO:0000256" key="2">
    <source>
        <dbReference type="ARBA" id="ARBA00023002"/>
    </source>
</evidence>
<accession>A0ABP9THV7</accession>
<dbReference type="Gene3D" id="3.30.1060.10">
    <property type="entry name" value="Peptide methionine sulphoxide reductase MsrA"/>
    <property type="match status" value="1"/>
</dbReference>
<evidence type="ECO:0000256" key="3">
    <source>
        <dbReference type="ARBA" id="ARBA00047806"/>
    </source>
</evidence>
<name>A0ABP9THV7_9MICC</name>
<dbReference type="SUPFAM" id="SSF55068">
    <property type="entry name" value="Peptide methionine sulfoxide reductase"/>
    <property type="match status" value="1"/>
</dbReference>
<dbReference type="NCBIfam" id="TIGR00401">
    <property type="entry name" value="msrA"/>
    <property type="match status" value="1"/>
</dbReference>
<evidence type="ECO:0000259" key="6">
    <source>
        <dbReference type="Pfam" id="PF01625"/>
    </source>
</evidence>
<protein>
    <recommendedName>
        <fullName evidence="5">Peptide methionine sulfoxide reductase MsrA</fullName>
        <shortName evidence="5">Protein-methionine-S-oxide reductase</shortName>
        <ecNumber evidence="5">1.8.4.11</ecNumber>
    </recommendedName>
    <alternativeName>
        <fullName evidence="5">Peptide-methionine (S)-S-oxide reductase</fullName>
        <shortName evidence="5">Peptide Met(O) reductase</shortName>
    </alternativeName>
</protein>
<keyword evidence="2 5" id="KW-0560">Oxidoreductase</keyword>
<evidence type="ECO:0000313" key="7">
    <source>
        <dbReference type="EMBL" id="GAA5225956.1"/>
    </source>
</evidence>
<evidence type="ECO:0000313" key="8">
    <source>
        <dbReference type="Proteomes" id="UP001501257"/>
    </source>
</evidence>
<comment type="similarity">
    <text evidence="1 5">Belongs to the MsrA Met sulfoxide reductase family.</text>
</comment>
<keyword evidence="8" id="KW-1185">Reference proteome</keyword>
<proteinExistence type="inferred from homology"/>
<evidence type="ECO:0000256" key="4">
    <source>
        <dbReference type="ARBA" id="ARBA00048782"/>
    </source>
</evidence>
<reference evidence="8" key="1">
    <citation type="journal article" date="2019" name="Int. J. Syst. Evol. Microbiol.">
        <title>The Global Catalogue of Microorganisms (GCM) 10K type strain sequencing project: providing services to taxonomists for standard genome sequencing and annotation.</title>
        <authorList>
            <consortium name="The Broad Institute Genomics Platform"/>
            <consortium name="The Broad Institute Genome Sequencing Center for Infectious Disease"/>
            <person name="Wu L."/>
            <person name="Ma J."/>
        </authorList>
    </citation>
    <scope>NUCLEOTIDE SEQUENCE [LARGE SCALE GENOMIC DNA]</scope>
    <source>
        <strain evidence="8">JCM 18952</strain>
    </source>
</reference>
<evidence type="ECO:0000256" key="5">
    <source>
        <dbReference type="HAMAP-Rule" id="MF_01401"/>
    </source>
</evidence>
<comment type="catalytic activity">
    <reaction evidence="4 5">
        <text>[thioredoxin]-disulfide + L-methionine + H2O = L-methionine (S)-S-oxide + [thioredoxin]-dithiol</text>
        <dbReference type="Rhea" id="RHEA:19993"/>
        <dbReference type="Rhea" id="RHEA-COMP:10698"/>
        <dbReference type="Rhea" id="RHEA-COMP:10700"/>
        <dbReference type="ChEBI" id="CHEBI:15377"/>
        <dbReference type="ChEBI" id="CHEBI:29950"/>
        <dbReference type="ChEBI" id="CHEBI:50058"/>
        <dbReference type="ChEBI" id="CHEBI:57844"/>
        <dbReference type="ChEBI" id="CHEBI:58772"/>
        <dbReference type="EC" id="1.8.4.11"/>
    </reaction>
</comment>
<dbReference type="EC" id="1.8.4.11" evidence="5"/>
<organism evidence="7 8">
    <name type="scientific">Paeniglutamicibacter antarcticus</name>
    <dbReference type="NCBI Taxonomy" id="494023"/>
    <lineage>
        <taxon>Bacteria</taxon>
        <taxon>Bacillati</taxon>
        <taxon>Actinomycetota</taxon>
        <taxon>Actinomycetes</taxon>
        <taxon>Micrococcales</taxon>
        <taxon>Micrococcaceae</taxon>
        <taxon>Paeniglutamicibacter</taxon>
    </lineage>
</organism>
<dbReference type="EMBL" id="BAABLK010000008">
    <property type="protein sequence ID" value="GAA5225956.1"/>
    <property type="molecule type" value="Genomic_DNA"/>
</dbReference>
<evidence type="ECO:0000256" key="1">
    <source>
        <dbReference type="ARBA" id="ARBA00005591"/>
    </source>
</evidence>
<dbReference type="PROSITE" id="PS51257">
    <property type="entry name" value="PROKAR_LIPOPROTEIN"/>
    <property type="match status" value="1"/>
</dbReference>
<dbReference type="Pfam" id="PF01625">
    <property type="entry name" value="PMSR"/>
    <property type="match status" value="1"/>
</dbReference>
<dbReference type="PANTHER" id="PTHR43774:SF1">
    <property type="entry name" value="PEPTIDE METHIONINE SULFOXIDE REDUCTASE MSRA 2"/>
    <property type="match status" value="1"/>
</dbReference>
<gene>
    <name evidence="5 7" type="primary">msrA</name>
    <name evidence="7" type="ORF">GCM10025778_04860</name>
</gene>
<dbReference type="InterPro" id="IPR002569">
    <property type="entry name" value="Met_Sox_Rdtase_MsrA_dom"/>
</dbReference>
<comment type="caution">
    <text evidence="7">The sequence shown here is derived from an EMBL/GenBank/DDBJ whole genome shotgun (WGS) entry which is preliminary data.</text>
</comment>
<comment type="function">
    <text evidence="5">Has an important function as a repair enzyme for proteins that have been inactivated by oxidation. Catalyzes the reversible oxidation-reduction of methionine sulfoxide in proteins to methionine.</text>
</comment>
<sequence>MKDFSISSTPIRFSATSTGPDGSQLHTYVLGGGCFWCLDAVYQRTRGVSSVLSGYTGGADPAPHYRSVCNGGTGHAEAVAVTFDPAIVPSEVILDMFFTTHDPTTLNRQGYDVGTQYRSVMFPLDAAQRELFDQSARKFASMYPEPLVTTFEAPADFFVAEGIHQDYYNRFSSEGYCRVIIDPKLAKARKYYATWLEEPATPRA</sequence>
<feature type="active site" evidence="5">
    <location>
        <position position="34"/>
    </location>
</feature>
<dbReference type="Proteomes" id="UP001501257">
    <property type="component" value="Unassembled WGS sequence"/>
</dbReference>
<dbReference type="HAMAP" id="MF_01401">
    <property type="entry name" value="MsrA"/>
    <property type="match status" value="1"/>
</dbReference>
<comment type="catalytic activity">
    <reaction evidence="3 5">
        <text>L-methionyl-[protein] + [thioredoxin]-disulfide + H2O = L-methionyl-(S)-S-oxide-[protein] + [thioredoxin]-dithiol</text>
        <dbReference type="Rhea" id="RHEA:14217"/>
        <dbReference type="Rhea" id="RHEA-COMP:10698"/>
        <dbReference type="Rhea" id="RHEA-COMP:10700"/>
        <dbReference type="Rhea" id="RHEA-COMP:12313"/>
        <dbReference type="Rhea" id="RHEA-COMP:12315"/>
        <dbReference type="ChEBI" id="CHEBI:15377"/>
        <dbReference type="ChEBI" id="CHEBI:16044"/>
        <dbReference type="ChEBI" id="CHEBI:29950"/>
        <dbReference type="ChEBI" id="CHEBI:44120"/>
        <dbReference type="ChEBI" id="CHEBI:50058"/>
        <dbReference type="EC" id="1.8.4.11"/>
    </reaction>
</comment>
<dbReference type="InterPro" id="IPR036509">
    <property type="entry name" value="Met_Sox_Rdtase_MsrA_sf"/>
</dbReference>
<dbReference type="PANTHER" id="PTHR43774">
    <property type="entry name" value="PEPTIDE METHIONINE SULFOXIDE REDUCTASE"/>
    <property type="match status" value="1"/>
</dbReference>
<feature type="domain" description="Peptide methionine sulphoxide reductase MsrA" evidence="6">
    <location>
        <begin position="28"/>
        <end position="177"/>
    </location>
</feature>